<proteinExistence type="predicted"/>
<accession>A0A849A8N9</accession>
<dbReference type="SUPFAM" id="SSF109854">
    <property type="entry name" value="DinB/YfiT-like putative metalloenzymes"/>
    <property type="match status" value="1"/>
</dbReference>
<dbReference type="NCBIfam" id="TIGR03086">
    <property type="entry name" value="TIGR03086 family metal-binding protein"/>
    <property type="match status" value="1"/>
</dbReference>
<dbReference type="EMBL" id="JABEND010000003">
    <property type="protein sequence ID" value="NNG35468.1"/>
    <property type="molecule type" value="Genomic_DNA"/>
</dbReference>
<evidence type="ECO:0000313" key="3">
    <source>
        <dbReference type="EMBL" id="NNG35468.1"/>
    </source>
</evidence>
<dbReference type="NCBIfam" id="TIGR03083">
    <property type="entry name" value="maleylpyruvate isomerase family mycothiol-dependent enzyme"/>
    <property type="match status" value="1"/>
</dbReference>
<keyword evidence="4" id="KW-1185">Reference proteome</keyword>
<feature type="region of interest" description="Disordered" evidence="1">
    <location>
        <begin position="1"/>
        <end position="33"/>
    </location>
</feature>
<dbReference type="InterPro" id="IPR034660">
    <property type="entry name" value="DinB/YfiT-like"/>
</dbReference>
<dbReference type="InterPro" id="IPR017517">
    <property type="entry name" value="Maleyloyr_isom"/>
</dbReference>
<evidence type="ECO:0000256" key="1">
    <source>
        <dbReference type="SAM" id="MobiDB-lite"/>
    </source>
</evidence>
<dbReference type="RefSeq" id="WP_171199150.1">
    <property type="nucleotide sequence ID" value="NZ_JABEND010000003.1"/>
</dbReference>
<evidence type="ECO:0000313" key="4">
    <source>
        <dbReference type="Proteomes" id="UP000562984"/>
    </source>
</evidence>
<dbReference type="GO" id="GO:0046872">
    <property type="term" value="F:metal ion binding"/>
    <property type="evidence" value="ECO:0007669"/>
    <property type="project" value="InterPro"/>
</dbReference>
<dbReference type="Proteomes" id="UP000562984">
    <property type="component" value="Unassembled WGS sequence"/>
</dbReference>
<feature type="region of interest" description="Disordered" evidence="1">
    <location>
        <begin position="197"/>
        <end position="218"/>
    </location>
</feature>
<organism evidence="3 4">
    <name type="scientific">Nakamurella aerolata</name>
    <dbReference type="NCBI Taxonomy" id="1656892"/>
    <lineage>
        <taxon>Bacteria</taxon>
        <taxon>Bacillati</taxon>
        <taxon>Actinomycetota</taxon>
        <taxon>Actinomycetes</taxon>
        <taxon>Nakamurellales</taxon>
        <taxon>Nakamurellaceae</taxon>
        <taxon>Nakamurella</taxon>
    </lineage>
</organism>
<dbReference type="AlphaFoldDB" id="A0A849A8N9"/>
<dbReference type="Pfam" id="PF11716">
    <property type="entry name" value="MDMPI_N"/>
    <property type="match status" value="1"/>
</dbReference>
<gene>
    <name evidence="3" type="ORF">HKD39_07035</name>
</gene>
<dbReference type="InterPro" id="IPR024344">
    <property type="entry name" value="MDMPI_metal-binding"/>
</dbReference>
<comment type="caution">
    <text evidence="3">The sequence shown here is derived from an EMBL/GenBank/DDBJ whole genome shotgun (WGS) entry which is preliminary data.</text>
</comment>
<protein>
    <submittedName>
        <fullName evidence="3">TIGR03086 family protein</fullName>
    </submittedName>
</protein>
<reference evidence="3 4" key="1">
    <citation type="submission" date="2020-05" db="EMBL/GenBank/DDBJ databases">
        <title>Nakamurella sp. DB0629 isolated from air conditioner.</title>
        <authorList>
            <person name="Kim D.H."/>
            <person name="Kim D.-U."/>
        </authorList>
    </citation>
    <scope>NUCLEOTIDE SEQUENCE [LARGE SCALE GENOMIC DNA]</scope>
    <source>
        <strain evidence="3 4">DB0629</strain>
    </source>
</reference>
<sequence>MSPTSSSDPRPGSGSHPGTGTDSETAPVDQRAELAAAQQWVARLIDGIDQQQLDNPTPCTEFTVRQLLEHLLAVQNRIAVVAETGSIEGSPTSLPLPEDGATVAAAFRAAAARTQRAWSGDDALTASYQLPWGTVPGFAAVAGYVAENVAHGWDLAVATGQPAEADPALAELALRSYQGMLPDEVRLLPEVPFGPRVEPAADAGPTERLANFLGRSSR</sequence>
<feature type="domain" description="Mycothiol-dependent maleylpyruvate isomerase metal-binding" evidence="2">
    <location>
        <begin position="35"/>
        <end position="156"/>
    </location>
</feature>
<evidence type="ECO:0000259" key="2">
    <source>
        <dbReference type="Pfam" id="PF11716"/>
    </source>
</evidence>
<dbReference type="Gene3D" id="1.20.120.450">
    <property type="entry name" value="dinb family like domain"/>
    <property type="match status" value="1"/>
</dbReference>
<name>A0A849A8N9_9ACTN</name>
<dbReference type="InterPro" id="IPR017520">
    <property type="entry name" value="CHP03086"/>
</dbReference>